<dbReference type="AlphaFoldDB" id="A0A2T3NVK0"/>
<feature type="transmembrane region" description="Helical" evidence="1">
    <location>
        <begin position="57"/>
        <end position="79"/>
    </location>
</feature>
<comment type="caution">
    <text evidence="3">The sequence shown here is derived from an EMBL/GenBank/DDBJ whole genome shotgun (WGS) entry which is preliminary data.</text>
</comment>
<dbReference type="Gene3D" id="3.30.450.40">
    <property type="match status" value="1"/>
</dbReference>
<dbReference type="Pfam" id="PF16963">
    <property type="entry name" value="PelD_GGDEF"/>
    <property type="match status" value="1"/>
</dbReference>
<name>A0A2T3NVK0_9GAMM</name>
<evidence type="ECO:0000256" key="1">
    <source>
        <dbReference type="SAM" id="Phobius"/>
    </source>
</evidence>
<reference evidence="3 4" key="1">
    <citation type="submission" date="2018-01" db="EMBL/GenBank/DDBJ databases">
        <title>Whole genome sequencing of Histamine producing bacteria.</title>
        <authorList>
            <person name="Butler K."/>
        </authorList>
    </citation>
    <scope>NUCLEOTIDE SEQUENCE [LARGE SCALE GENOMIC DNA]</scope>
    <source>
        <strain evidence="3 4">DSM 100436</strain>
    </source>
</reference>
<dbReference type="InterPro" id="IPR038367">
    <property type="entry name" value="PelD_GGDEF_sf"/>
</dbReference>
<accession>A0A2T3NVK0</accession>
<feature type="domain" description="PelD GGDEF" evidence="2">
    <location>
        <begin position="319"/>
        <end position="406"/>
    </location>
</feature>
<keyword evidence="1" id="KW-1133">Transmembrane helix</keyword>
<protein>
    <recommendedName>
        <fullName evidence="2">PelD GGDEF domain-containing protein</fullName>
    </recommendedName>
</protein>
<dbReference type="Gene3D" id="3.30.70.2880">
    <property type="match status" value="1"/>
</dbReference>
<keyword evidence="4" id="KW-1185">Reference proteome</keyword>
<dbReference type="InterPro" id="IPR031583">
    <property type="entry name" value="PelD_GGDEF"/>
</dbReference>
<feature type="transmembrane region" description="Helical" evidence="1">
    <location>
        <begin position="20"/>
        <end position="37"/>
    </location>
</feature>
<organism evidence="3 4">
    <name type="scientific">Photobacterium sanctipauli</name>
    <dbReference type="NCBI Taxonomy" id="1342794"/>
    <lineage>
        <taxon>Bacteria</taxon>
        <taxon>Pseudomonadati</taxon>
        <taxon>Pseudomonadota</taxon>
        <taxon>Gammaproteobacteria</taxon>
        <taxon>Vibrionales</taxon>
        <taxon>Vibrionaceae</taxon>
        <taxon>Photobacterium</taxon>
    </lineage>
</organism>
<dbReference type="EMBL" id="PYMA01000004">
    <property type="protein sequence ID" value="PSW20261.1"/>
    <property type="molecule type" value="Genomic_DNA"/>
</dbReference>
<sequence length="448" mass="50184">MSKILTRKAINGFKKSSWSWLETCVVAGLSIYVWVQSDSLAPTSTEHNFFWPLFGPLLIALRYGFAKGFICSLLTTAGLATIMKITGHLEYYPFSLALGTIMVAMIAGEFQDYWYNINRKHILDHQYMSQKLDSFTQNYHLLKVSHDQLEQRTAGQTVSLRSSINALQKIATKHAENRLEYLGHPFLNLLAEIGGIEVAGIYRVIDDQIIPNAHAKLGDHHQLIVNDPMLKDMLDTKKLLSPAKLAENQSHKSRYQLCIPLLDTHGKLQAAVVAESAKFFMLTPANVALLSLVANHAADLLCKHTVTPILQSNQSDLFLSYIKRAKYNKRHYGADSSLVVCVDSQKSHKAILDNLVNYRRGADVYWSCHSKDGNPALAVLLPLTSAYEGQLYINRLQELLKNQLDDLAGDIDILGPLSLTQDDDEINKIMDELGAYDEDLADIADDRL</sequence>
<evidence type="ECO:0000259" key="2">
    <source>
        <dbReference type="Pfam" id="PF16963"/>
    </source>
</evidence>
<dbReference type="InterPro" id="IPR029016">
    <property type="entry name" value="GAF-like_dom_sf"/>
</dbReference>
<evidence type="ECO:0000313" key="4">
    <source>
        <dbReference type="Proteomes" id="UP000241771"/>
    </source>
</evidence>
<dbReference type="Proteomes" id="UP000241771">
    <property type="component" value="Unassembled WGS sequence"/>
</dbReference>
<proteinExistence type="predicted"/>
<dbReference type="RefSeq" id="WP_107271892.1">
    <property type="nucleotide sequence ID" value="NZ_PYMA01000004.1"/>
</dbReference>
<keyword evidence="1" id="KW-0472">Membrane</keyword>
<evidence type="ECO:0000313" key="3">
    <source>
        <dbReference type="EMBL" id="PSW20261.1"/>
    </source>
</evidence>
<dbReference type="SUPFAM" id="SSF55781">
    <property type="entry name" value="GAF domain-like"/>
    <property type="match status" value="1"/>
</dbReference>
<feature type="transmembrane region" description="Helical" evidence="1">
    <location>
        <begin position="91"/>
        <end position="110"/>
    </location>
</feature>
<keyword evidence="1" id="KW-0812">Transmembrane</keyword>
<gene>
    <name evidence="3" type="ORF">C9I98_09410</name>
</gene>